<protein>
    <submittedName>
        <fullName evidence="1">PHIKZ294.2</fullName>
    </submittedName>
</protein>
<sequence length="40" mass="4770">MVHVGDNFNKSKGFIREYLSAFRYFITRLSKSHKALYRGM</sequence>
<reference evidence="1 2" key="1">
    <citation type="journal article" date="2002" name="J. Mol. Biol.">
        <title>The genome of bacteriophage phiKZ of Pseudomonas aeruginosa.</title>
        <authorList>
            <person name="Mesyanzhinov V.V."/>
            <person name="Robben J."/>
            <person name="Grymonprez B."/>
            <person name="Kostyuchenko V.A."/>
            <person name="Bourkaltseva M.V."/>
            <person name="Sykilinda N.N."/>
            <person name="Krylov V.N."/>
            <person name="Volckaert G."/>
        </authorList>
    </citation>
    <scope>NUCLEOTIDE SEQUENCE</scope>
</reference>
<dbReference type="GeneID" id="40340306"/>
<dbReference type="EMBL" id="AF399011">
    <property type="protein sequence ID" value="AGC26365.1"/>
    <property type="molecule type" value="Genomic_DNA"/>
</dbReference>
<organismHost>
    <name type="scientific">Pseudomonas aeruginosa</name>
    <dbReference type="NCBI Taxonomy" id="287"/>
</organismHost>
<name>L7T180_BPDPK</name>
<dbReference type="RefSeq" id="YP_009639946.1">
    <property type="nucleotide sequence ID" value="NC_004629.1"/>
</dbReference>
<keyword evidence="2" id="KW-1185">Reference proteome</keyword>
<proteinExistence type="predicted"/>
<organism evidence="1 2">
    <name type="scientific">Pseudomonas phage phiKZ</name>
    <dbReference type="NCBI Taxonomy" id="2905945"/>
    <lineage>
        <taxon>Viruses</taxon>
        <taxon>Duplodnaviria</taxon>
        <taxon>Heunggongvirae</taxon>
        <taxon>Uroviricota</taxon>
        <taxon>Caudoviricetes</taxon>
        <taxon>Chimalliviridae</taxon>
        <taxon>Phikzvirus</taxon>
        <taxon>Phikzvirus phiKZ</taxon>
    </lineage>
</organism>
<accession>L7T180</accession>
<dbReference type="KEGG" id="vg:40340306"/>
<dbReference type="Proteomes" id="UP000002098">
    <property type="component" value="Segment"/>
</dbReference>
<evidence type="ECO:0000313" key="1">
    <source>
        <dbReference type="EMBL" id="AGC26365.1"/>
    </source>
</evidence>
<evidence type="ECO:0000313" key="2">
    <source>
        <dbReference type="Proteomes" id="UP000002098"/>
    </source>
</evidence>